<feature type="region of interest" description="Disordered" evidence="1">
    <location>
        <begin position="46"/>
        <end position="67"/>
    </location>
</feature>
<evidence type="ECO:0000313" key="3">
    <source>
        <dbReference type="Proteomes" id="UP000001075"/>
    </source>
</evidence>
<feature type="compositionally biased region" description="Polar residues" evidence="1">
    <location>
        <begin position="53"/>
        <end position="65"/>
    </location>
</feature>
<dbReference type="AlphaFoldDB" id="G3H965"/>
<evidence type="ECO:0000313" key="2">
    <source>
        <dbReference type="EMBL" id="EGW04081.1"/>
    </source>
</evidence>
<dbReference type="InParanoid" id="G3H965"/>
<dbReference type="Proteomes" id="UP000001075">
    <property type="component" value="Unassembled WGS sequence"/>
</dbReference>
<organism evidence="2 3">
    <name type="scientific">Cricetulus griseus</name>
    <name type="common">Chinese hamster</name>
    <name type="synonym">Cricetulus barabensis griseus</name>
    <dbReference type="NCBI Taxonomy" id="10029"/>
    <lineage>
        <taxon>Eukaryota</taxon>
        <taxon>Metazoa</taxon>
        <taxon>Chordata</taxon>
        <taxon>Craniata</taxon>
        <taxon>Vertebrata</taxon>
        <taxon>Euteleostomi</taxon>
        <taxon>Mammalia</taxon>
        <taxon>Eutheria</taxon>
        <taxon>Euarchontoglires</taxon>
        <taxon>Glires</taxon>
        <taxon>Rodentia</taxon>
        <taxon>Myomorpha</taxon>
        <taxon>Muroidea</taxon>
        <taxon>Cricetidae</taxon>
        <taxon>Cricetinae</taxon>
        <taxon>Cricetulus</taxon>
    </lineage>
</organism>
<reference evidence="3" key="1">
    <citation type="journal article" date="2011" name="Nat. Biotechnol.">
        <title>The genomic sequence of the Chinese hamster ovary (CHO)-K1 cell line.</title>
        <authorList>
            <person name="Xu X."/>
            <person name="Nagarajan H."/>
            <person name="Lewis N.E."/>
            <person name="Pan S."/>
            <person name="Cai Z."/>
            <person name="Liu X."/>
            <person name="Chen W."/>
            <person name="Xie M."/>
            <person name="Wang W."/>
            <person name="Hammond S."/>
            <person name="Andersen M.R."/>
            <person name="Neff N."/>
            <person name="Passarelli B."/>
            <person name="Koh W."/>
            <person name="Fan H.C."/>
            <person name="Wang J."/>
            <person name="Gui Y."/>
            <person name="Lee K.H."/>
            <person name="Betenbaugh M.J."/>
            <person name="Quake S.R."/>
            <person name="Famili I."/>
            <person name="Palsson B.O."/>
            <person name="Wang J."/>
        </authorList>
    </citation>
    <scope>NUCLEOTIDE SEQUENCE [LARGE SCALE GENOMIC DNA]</scope>
    <source>
        <strain evidence="3">CHO K1 cell line</strain>
    </source>
</reference>
<name>G3H965_CRIGR</name>
<accession>G3H965</accession>
<proteinExistence type="predicted"/>
<evidence type="ECO:0000256" key="1">
    <source>
        <dbReference type="SAM" id="MobiDB-lite"/>
    </source>
</evidence>
<protein>
    <submittedName>
        <fullName evidence="2">Uncharacterized protein</fullName>
    </submittedName>
</protein>
<sequence length="100" mass="11170">MSSHTCEMRCDGSQMIPISISMAWMDYGTRQIILSVTARAWTERYSGTREPRNTTGHSKHNSSQPCLRERLPQCISSAPVGEGFSEKLLKFYSSPPESGV</sequence>
<dbReference type="EMBL" id="JH000224">
    <property type="protein sequence ID" value="EGW04081.1"/>
    <property type="molecule type" value="Genomic_DNA"/>
</dbReference>
<gene>
    <name evidence="2" type="ORF">I79_006930</name>
</gene>